<evidence type="ECO:0000256" key="1">
    <source>
        <dbReference type="ARBA" id="ARBA00022603"/>
    </source>
</evidence>
<keyword evidence="1" id="KW-0489">Methyltransferase</keyword>
<proteinExistence type="predicted"/>
<name>A0A1U7JKQ4_9HYPH</name>
<keyword evidence="5" id="KW-1185">Reference proteome</keyword>
<dbReference type="CDD" id="cd02440">
    <property type="entry name" value="AdoMet_MTases"/>
    <property type="match status" value="1"/>
</dbReference>
<gene>
    <name evidence="4" type="ORF">A3843_02735</name>
</gene>
<sequence length="265" mass="29570">MTSIPLFLSRFTRAAAAFNISLCWVERFLGLLFDLRGGIFVTEGMRFEIPKGLTTRQYRGRFMVGAHEWNERRLITRYLSADAQVLELGGGWGVVSCVINKRLRNPKAHVVLDADPRAISVLTRNRAANGAGFAVVHGVVSSRAKERVYLSPSVGSSSLVCGKPGRAQVKAPGYSIRALEQQHGLAFTCFVVDIEGAELQWAQDNREALSRVELLVLEVHPRKLSAHQLAELEALLRGCGLHRIDRLYEVEVWRRQPFIGDHGQL</sequence>
<accession>A0A1U7JKQ4</accession>
<reference evidence="4 5" key="1">
    <citation type="submission" date="2016-03" db="EMBL/GenBank/DDBJ databases">
        <title>Genome sequence of Nesiotobacter sp. nov., a moderately halophilic alphaproteobacterium isolated from the Yellow Sea, China.</title>
        <authorList>
            <person name="Zhang G."/>
            <person name="Zhang R."/>
        </authorList>
    </citation>
    <scope>NUCLEOTIDE SEQUENCE [LARGE SCALE GENOMIC DNA]</scope>
    <source>
        <strain evidence="4 5">WB1-6</strain>
    </source>
</reference>
<dbReference type="AlphaFoldDB" id="A0A1U7JKQ4"/>
<dbReference type="Gene3D" id="3.40.50.150">
    <property type="entry name" value="Vaccinia Virus protein VP39"/>
    <property type="match status" value="1"/>
</dbReference>
<dbReference type="STRING" id="197461.A3843_02735"/>
<comment type="caution">
    <text evidence="4">The sequence shown here is derived from an EMBL/GenBank/DDBJ whole genome shotgun (WGS) entry which is preliminary data.</text>
</comment>
<dbReference type="Pfam" id="PF05175">
    <property type="entry name" value="MTS"/>
    <property type="match status" value="1"/>
</dbReference>
<protein>
    <recommendedName>
        <fullName evidence="3">Methyltransferase small domain-containing protein</fullName>
    </recommendedName>
</protein>
<dbReference type="Proteomes" id="UP000185783">
    <property type="component" value="Unassembled WGS sequence"/>
</dbReference>
<evidence type="ECO:0000313" key="5">
    <source>
        <dbReference type="Proteomes" id="UP000185783"/>
    </source>
</evidence>
<evidence type="ECO:0000313" key="4">
    <source>
        <dbReference type="EMBL" id="OKL45274.1"/>
    </source>
</evidence>
<keyword evidence="2" id="KW-0949">S-adenosyl-L-methionine</keyword>
<dbReference type="InterPro" id="IPR007848">
    <property type="entry name" value="Small_mtfrase_dom"/>
</dbReference>
<dbReference type="RefSeq" id="WP_028480229.1">
    <property type="nucleotide sequence ID" value="NZ_LVVZ01000005.1"/>
</dbReference>
<keyword evidence="1" id="KW-0808">Transferase</keyword>
<dbReference type="SUPFAM" id="SSF53335">
    <property type="entry name" value="S-adenosyl-L-methionine-dependent methyltransferases"/>
    <property type="match status" value="1"/>
</dbReference>
<dbReference type="InterPro" id="IPR029063">
    <property type="entry name" value="SAM-dependent_MTases_sf"/>
</dbReference>
<evidence type="ECO:0000259" key="3">
    <source>
        <dbReference type="Pfam" id="PF05175"/>
    </source>
</evidence>
<dbReference type="EMBL" id="LVVZ01000005">
    <property type="protein sequence ID" value="OKL45274.1"/>
    <property type="molecule type" value="Genomic_DNA"/>
</dbReference>
<feature type="domain" description="Methyltransferase small" evidence="3">
    <location>
        <begin position="80"/>
        <end position="146"/>
    </location>
</feature>
<organism evidence="4 5">
    <name type="scientific">Pseudovibrio exalbescens</name>
    <dbReference type="NCBI Taxonomy" id="197461"/>
    <lineage>
        <taxon>Bacteria</taxon>
        <taxon>Pseudomonadati</taxon>
        <taxon>Pseudomonadota</taxon>
        <taxon>Alphaproteobacteria</taxon>
        <taxon>Hyphomicrobiales</taxon>
        <taxon>Stappiaceae</taxon>
        <taxon>Pseudovibrio</taxon>
    </lineage>
</organism>
<dbReference type="GO" id="GO:0032259">
    <property type="term" value="P:methylation"/>
    <property type="evidence" value="ECO:0007669"/>
    <property type="project" value="UniProtKB-KW"/>
</dbReference>
<evidence type="ECO:0000256" key="2">
    <source>
        <dbReference type="ARBA" id="ARBA00022691"/>
    </source>
</evidence>
<dbReference type="GO" id="GO:0008168">
    <property type="term" value="F:methyltransferase activity"/>
    <property type="evidence" value="ECO:0007669"/>
    <property type="project" value="UniProtKB-KW"/>
</dbReference>